<sequence>MRIDRHAYSSPRQGIHISPWQLIRALHDGYNLSYPFAAFLTMGGFAMLGQFSDMSEDTQEGQEYAPCDCNGKMLETLCSFSSDGKHLTAFDLARARVSREHEYKQRLDGVHSEIARGEVALVLGIFGGPEQKVPLNTLRQWFREETFPKGWEPEHSQTFLKTVHTAWTIRSLMNMIERK</sequence>
<dbReference type="PANTHER" id="PTHR33577">
    <property type="entry name" value="STERIGMATOCYSTIN BIOSYNTHESIS PEROXIDASE STCC-RELATED"/>
    <property type="match status" value="1"/>
</dbReference>
<dbReference type="Proteomes" id="UP000076761">
    <property type="component" value="Unassembled WGS sequence"/>
</dbReference>
<dbReference type="EMBL" id="KV425587">
    <property type="protein sequence ID" value="KZT23250.1"/>
    <property type="molecule type" value="Genomic_DNA"/>
</dbReference>
<keyword evidence="6" id="KW-0408">Iron</keyword>
<keyword evidence="3" id="KW-0349">Heme</keyword>
<keyword evidence="5" id="KW-0560">Oxidoreductase</keyword>
<keyword evidence="10" id="KW-1185">Reference proteome</keyword>
<evidence type="ECO:0000256" key="2">
    <source>
        <dbReference type="ARBA" id="ARBA00022559"/>
    </source>
</evidence>
<evidence type="ECO:0000313" key="9">
    <source>
        <dbReference type="EMBL" id="KZT23250.1"/>
    </source>
</evidence>
<keyword evidence="2" id="KW-0575">Peroxidase</keyword>
<evidence type="ECO:0000256" key="1">
    <source>
        <dbReference type="ARBA" id="ARBA00001970"/>
    </source>
</evidence>
<dbReference type="OrthoDB" id="407298at2759"/>
<dbReference type="PANTHER" id="PTHR33577:SF9">
    <property type="entry name" value="PEROXIDASE STCC"/>
    <property type="match status" value="1"/>
</dbReference>
<evidence type="ECO:0000259" key="8">
    <source>
        <dbReference type="PROSITE" id="PS51405"/>
    </source>
</evidence>
<evidence type="ECO:0000256" key="3">
    <source>
        <dbReference type="ARBA" id="ARBA00022617"/>
    </source>
</evidence>
<dbReference type="Gene3D" id="1.10.489.10">
    <property type="entry name" value="Chloroperoxidase-like"/>
    <property type="match status" value="2"/>
</dbReference>
<dbReference type="InParanoid" id="A0A165R3E8"/>
<evidence type="ECO:0000256" key="4">
    <source>
        <dbReference type="ARBA" id="ARBA00022723"/>
    </source>
</evidence>
<dbReference type="GO" id="GO:0004601">
    <property type="term" value="F:peroxidase activity"/>
    <property type="evidence" value="ECO:0007669"/>
    <property type="project" value="UniProtKB-KW"/>
</dbReference>
<accession>A0A165R3E8</accession>
<dbReference type="InterPro" id="IPR036851">
    <property type="entry name" value="Chloroperoxidase-like_sf"/>
</dbReference>
<name>A0A165R3E8_9AGAM</name>
<evidence type="ECO:0000313" key="10">
    <source>
        <dbReference type="Proteomes" id="UP000076761"/>
    </source>
</evidence>
<evidence type="ECO:0000256" key="6">
    <source>
        <dbReference type="ARBA" id="ARBA00023004"/>
    </source>
</evidence>
<protein>
    <recommendedName>
        <fullName evidence="8">Heme haloperoxidase family profile domain-containing protein</fullName>
    </recommendedName>
</protein>
<comment type="similarity">
    <text evidence="7">Belongs to the chloroperoxidase family.</text>
</comment>
<evidence type="ECO:0000256" key="7">
    <source>
        <dbReference type="ARBA" id="ARBA00025795"/>
    </source>
</evidence>
<comment type="cofactor">
    <cofactor evidence="1">
        <name>heme b</name>
        <dbReference type="ChEBI" id="CHEBI:60344"/>
    </cofactor>
</comment>
<dbReference type="STRING" id="1314782.A0A165R3E8"/>
<dbReference type="PROSITE" id="PS51405">
    <property type="entry name" value="HEME_HALOPEROXIDASE"/>
    <property type="match status" value="1"/>
</dbReference>
<feature type="domain" description="Heme haloperoxidase family profile" evidence="8">
    <location>
        <begin position="1"/>
        <end position="171"/>
    </location>
</feature>
<evidence type="ECO:0000256" key="5">
    <source>
        <dbReference type="ARBA" id="ARBA00023002"/>
    </source>
</evidence>
<reference evidence="9 10" key="1">
    <citation type="journal article" date="2016" name="Mol. Biol. Evol.">
        <title>Comparative Genomics of Early-Diverging Mushroom-Forming Fungi Provides Insights into the Origins of Lignocellulose Decay Capabilities.</title>
        <authorList>
            <person name="Nagy L.G."/>
            <person name="Riley R."/>
            <person name="Tritt A."/>
            <person name="Adam C."/>
            <person name="Daum C."/>
            <person name="Floudas D."/>
            <person name="Sun H."/>
            <person name="Yadav J.S."/>
            <person name="Pangilinan J."/>
            <person name="Larsson K.H."/>
            <person name="Matsuura K."/>
            <person name="Barry K."/>
            <person name="Labutti K."/>
            <person name="Kuo R."/>
            <person name="Ohm R.A."/>
            <person name="Bhattacharya S.S."/>
            <person name="Shirouzu T."/>
            <person name="Yoshinaga Y."/>
            <person name="Martin F.M."/>
            <person name="Grigoriev I.V."/>
            <person name="Hibbett D.S."/>
        </authorList>
    </citation>
    <scope>NUCLEOTIDE SEQUENCE [LARGE SCALE GENOMIC DNA]</scope>
    <source>
        <strain evidence="9 10">HHB14362 ss-1</strain>
    </source>
</reference>
<proteinExistence type="inferred from homology"/>
<organism evidence="9 10">
    <name type="scientific">Neolentinus lepideus HHB14362 ss-1</name>
    <dbReference type="NCBI Taxonomy" id="1314782"/>
    <lineage>
        <taxon>Eukaryota</taxon>
        <taxon>Fungi</taxon>
        <taxon>Dikarya</taxon>
        <taxon>Basidiomycota</taxon>
        <taxon>Agaricomycotina</taxon>
        <taxon>Agaricomycetes</taxon>
        <taxon>Gloeophyllales</taxon>
        <taxon>Gloeophyllaceae</taxon>
        <taxon>Neolentinus</taxon>
    </lineage>
</organism>
<keyword evidence="4" id="KW-0479">Metal-binding</keyword>
<dbReference type="GO" id="GO:0046872">
    <property type="term" value="F:metal ion binding"/>
    <property type="evidence" value="ECO:0007669"/>
    <property type="project" value="UniProtKB-KW"/>
</dbReference>
<dbReference type="SUPFAM" id="SSF47571">
    <property type="entry name" value="Cloroperoxidase"/>
    <property type="match status" value="1"/>
</dbReference>
<dbReference type="AlphaFoldDB" id="A0A165R3E8"/>
<dbReference type="Pfam" id="PF01328">
    <property type="entry name" value="Peroxidase_2"/>
    <property type="match status" value="1"/>
</dbReference>
<gene>
    <name evidence="9" type="ORF">NEOLEDRAFT_1136895</name>
</gene>
<dbReference type="InterPro" id="IPR000028">
    <property type="entry name" value="Chloroperoxidase"/>
</dbReference>